<protein>
    <submittedName>
        <fullName evidence="2">Uncharacterized protein</fullName>
    </submittedName>
</protein>
<feature type="transmembrane region" description="Helical" evidence="1">
    <location>
        <begin position="6"/>
        <end position="26"/>
    </location>
</feature>
<name>A0A059G3B8_9PROT</name>
<keyword evidence="1" id="KW-0812">Transmembrane</keyword>
<dbReference type="STRING" id="1280953.HOC_16186"/>
<feature type="transmembrane region" description="Helical" evidence="1">
    <location>
        <begin position="68"/>
        <end position="90"/>
    </location>
</feature>
<dbReference type="EMBL" id="ARYL01000031">
    <property type="protein sequence ID" value="KDA01301.1"/>
    <property type="molecule type" value="Genomic_DNA"/>
</dbReference>
<evidence type="ECO:0000313" key="2">
    <source>
        <dbReference type="EMBL" id="KDA01301.1"/>
    </source>
</evidence>
<proteinExistence type="predicted"/>
<keyword evidence="1" id="KW-0472">Membrane</keyword>
<keyword evidence="3" id="KW-1185">Reference proteome</keyword>
<sequence>MTVVLAITLFPVAFIAMWCGVIWLLGRVSGWQRLGQHYAYRGEIRGVSRGFQSAMMGYSRWRLVRYRACLNVTVDSGLLILKAWFIFGLFQPPLGIPLHDLVRAERTFLFWTFCELRAAPEPRIRILVSLRLANWIERQAGGPILSAKARDF</sequence>
<accession>A0A059G3B8</accession>
<gene>
    <name evidence="2" type="ORF">HOC_16186</name>
</gene>
<evidence type="ECO:0000256" key="1">
    <source>
        <dbReference type="SAM" id="Phobius"/>
    </source>
</evidence>
<dbReference type="AlphaFoldDB" id="A0A059G3B8"/>
<keyword evidence="1" id="KW-1133">Transmembrane helix</keyword>
<dbReference type="Proteomes" id="UP000024942">
    <property type="component" value="Unassembled WGS sequence"/>
</dbReference>
<evidence type="ECO:0000313" key="3">
    <source>
        <dbReference type="Proteomes" id="UP000024942"/>
    </source>
</evidence>
<dbReference type="OrthoDB" id="7629018at2"/>
<dbReference type="RefSeq" id="WP_035540513.1">
    <property type="nucleotide sequence ID" value="NZ_ARYL01000031.1"/>
</dbReference>
<dbReference type="PATRIC" id="fig|1280953.3.peg.3244"/>
<comment type="caution">
    <text evidence="2">The sequence shown here is derived from an EMBL/GenBank/DDBJ whole genome shotgun (WGS) entry which is preliminary data.</text>
</comment>
<reference evidence="2 3" key="1">
    <citation type="journal article" date="2014" name="Antonie Van Leeuwenhoek">
        <title>Hyphomonas beringensis sp. nov. and Hyphomonas chukchiensis sp. nov., isolated from surface seawater of the Bering Sea and Chukchi Sea.</title>
        <authorList>
            <person name="Li C."/>
            <person name="Lai Q."/>
            <person name="Li G."/>
            <person name="Dong C."/>
            <person name="Wang J."/>
            <person name="Liao Y."/>
            <person name="Shao Z."/>
        </authorList>
    </citation>
    <scope>NUCLEOTIDE SEQUENCE [LARGE SCALE GENOMIC DNA]</scope>
    <source>
        <strain evidence="2 3">SCH89</strain>
    </source>
</reference>
<organism evidence="2 3">
    <name type="scientific">Hyphomonas oceanitis SCH89</name>
    <dbReference type="NCBI Taxonomy" id="1280953"/>
    <lineage>
        <taxon>Bacteria</taxon>
        <taxon>Pseudomonadati</taxon>
        <taxon>Pseudomonadota</taxon>
        <taxon>Alphaproteobacteria</taxon>
        <taxon>Hyphomonadales</taxon>
        <taxon>Hyphomonadaceae</taxon>
        <taxon>Hyphomonas</taxon>
    </lineage>
</organism>